<feature type="domain" description="Reverse transcriptase RNase H-like" evidence="7">
    <location>
        <begin position="1"/>
        <end position="34"/>
    </location>
</feature>
<dbReference type="InterPro" id="IPR041373">
    <property type="entry name" value="RT_RNaseH"/>
</dbReference>
<keyword evidence="2" id="KW-0548">Nucleotidyltransferase</keyword>
<evidence type="ECO:0000256" key="6">
    <source>
        <dbReference type="ARBA" id="ARBA00022918"/>
    </source>
</evidence>
<dbReference type="Proteomes" id="UP001165190">
    <property type="component" value="Unassembled WGS sequence"/>
</dbReference>
<keyword evidence="10" id="KW-1185">Reference proteome</keyword>
<evidence type="ECO:0000256" key="1">
    <source>
        <dbReference type="ARBA" id="ARBA00022679"/>
    </source>
</evidence>
<evidence type="ECO:0000256" key="4">
    <source>
        <dbReference type="ARBA" id="ARBA00022759"/>
    </source>
</evidence>
<organism evidence="9 10">
    <name type="scientific">Hibiscus trionum</name>
    <name type="common">Flower of an hour</name>
    <dbReference type="NCBI Taxonomy" id="183268"/>
    <lineage>
        <taxon>Eukaryota</taxon>
        <taxon>Viridiplantae</taxon>
        <taxon>Streptophyta</taxon>
        <taxon>Embryophyta</taxon>
        <taxon>Tracheophyta</taxon>
        <taxon>Spermatophyta</taxon>
        <taxon>Magnoliopsida</taxon>
        <taxon>eudicotyledons</taxon>
        <taxon>Gunneridae</taxon>
        <taxon>Pentapetalae</taxon>
        <taxon>rosids</taxon>
        <taxon>malvids</taxon>
        <taxon>Malvales</taxon>
        <taxon>Malvaceae</taxon>
        <taxon>Malvoideae</taxon>
        <taxon>Hibiscus</taxon>
    </lineage>
</organism>
<dbReference type="Pfam" id="PF17921">
    <property type="entry name" value="Integrase_H2C2"/>
    <property type="match status" value="1"/>
</dbReference>
<dbReference type="AlphaFoldDB" id="A0A9W7HJV5"/>
<keyword evidence="6" id="KW-0695">RNA-directed DNA polymerase</keyword>
<keyword evidence="4" id="KW-0255">Endonuclease</keyword>
<evidence type="ECO:0008006" key="11">
    <source>
        <dbReference type="Google" id="ProtNLM"/>
    </source>
</evidence>
<evidence type="ECO:0000259" key="8">
    <source>
        <dbReference type="Pfam" id="PF17921"/>
    </source>
</evidence>
<dbReference type="EMBL" id="BSYR01000015">
    <property type="protein sequence ID" value="GMI78173.1"/>
    <property type="molecule type" value="Genomic_DNA"/>
</dbReference>
<reference evidence="9" key="1">
    <citation type="submission" date="2023-05" db="EMBL/GenBank/DDBJ databases">
        <title>Genome and transcriptome analyses reveal genes involved in the formation of fine ridges on petal epidermal cells in Hibiscus trionum.</title>
        <authorList>
            <person name="Koshimizu S."/>
            <person name="Masuda S."/>
            <person name="Ishii T."/>
            <person name="Shirasu K."/>
            <person name="Hoshino A."/>
            <person name="Arita M."/>
        </authorList>
    </citation>
    <scope>NUCLEOTIDE SEQUENCE</scope>
    <source>
        <strain evidence="9">Hamamatsu line</strain>
    </source>
</reference>
<name>A0A9W7HJV5_HIBTR</name>
<proteinExistence type="predicted"/>
<dbReference type="OrthoDB" id="1736806at2759"/>
<dbReference type="Pfam" id="PF17917">
    <property type="entry name" value="RT_RNaseH"/>
    <property type="match status" value="1"/>
</dbReference>
<keyword evidence="1" id="KW-0808">Transferase</keyword>
<keyword evidence="5" id="KW-0378">Hydrolase</keyword>
<keyword evidence="3" id="KW-0540">Nuclease</keyword>
<evidence type="ECO:0000313" key="9">
    <source>
        <dbReference type="EMBL" id="GMI78173.1"/>
    </source>
</evidence>
<evidence type="ECO:0000259" key="7">
    <source>
        <dbReference type="Pfam" id="PF17917"/>
    </source>
</evidence>
<evidence type="ECO:0000256" key="3">
    <source>
        <dbReference type="ARBA" id="ARBA00022722"/>
    </source>
</evidence>
<dbReference type="GO" id="GO:0016787">
    <property type="term" value="F:hydrolase activity"/>
    <property type="evidence" value="ECO:0007669"/>
    <property type="project" value="UniProtKB-KW"/>
</dbReference>
<dbReference type="InterPro" id="IPR050951">
    <property type="entry name" value="Retrovirus_Pol_polyprotein"/>
</dbReference>
<dbReference type="GO" id="GO:0004519">
    <property type="term" value="F:endonuclease activity"/>
    <property type="evidence" value="ECO:0007669"/>
    <property type="project" value="UniProtKB-KW"/>
</dbReference>
<protein>
    <recommendedName>
        <fullName evidence="11">Integrase zinc-binding domain-containing protein</fullName>
    </recommendedName>
</protein>
<evidence type="ECO:0000313" key="10">
    <source>
        <dbReference type="Proteomes" id="UP001165190"/>
    </source>
</evidence>
<dbReference type="GO" id="GO:0003964">
    <property type="term" value="F:RNA-directed DNA polymerase activity"/>
    <property type="evidence" value="ECO:0007669"/>
    <property type="project" value="UniProtKB-KW"/>
</dbReference>
<evidence type="ECO:0000256" key="2">
    <source>
        <dbReference type="ARBA" id="ARBA00022695"/>
    </source>
</evidence>
<dbReference type="Gene3D" id="1.10.340.70">
    <property type="match status" value="1"/>
</dbReference>
<dbReference type="InterPro" id="IPR041588">
    <property type="entry name" value="Integrase_H2C2"/>
</dbReference>
<evidence type="ECO:0000256" key="5">
    <source>
        <dbReference type="ARBA" id="ARBA00022801"/>
    </source>
</evidence>
<dbReference type="PANTHER" id="PTHR37984">
    <property type="entry name" value="PROTEIN CBG26694"/>
    <property type="match status" value="1"/>
</dbReference>
<gene>
    <name evidence="9" type="ORF">HRI_001486600</name>
</gene>
<feature type="domain" description="Integrase zinc-binding" evidence="8">
    <location>
        <begin position="93"/>
        <end position="147"/>
    </location>
</feature>
<sequence>MYAIIQSMGKWRQYLLGRKFVIMIDQRSLRTFMALSRPMFRILDDIRQVIVHNAELIASQNQLNENNEEYRAYSLKEGLLLYKGRIVVPNEVSLRSLLLRQFYSSIVGGHTRILSSFQRLASNFYWKGVRNNVKKFMGGCQVCQRMKE</sequence>
<comment type="caution">
    <text evidence="9">The sequence shown here is derived from an EMBL/GenBank/DDBJ whole genome shotgun (WGS) entry which is preliminary data.</text>
</comment>
<dbReference type="PANTHER" id="PTHR37984:SF5">
    <property type="entry name" value="PROTEIN NYNRIN-LIKE"/>
    <property type="match status" value="1"/>
</dbReference>
<accession>A0A9W7HJV5</accession>